<dbReference type="Proteomes" id="UP000076852">
    <property type="component" value="Chromosome 2"/>
</dbReference>
<dbReference type="AlphaFoldDB" id="A0A160FU98"/>
<protein>
    <submittedName>
        <fullName evidence="1">Uncharacterized protein</fullName>
    </submittedName>
</protein>
<reference evidence="1 2" key="1">
    <citation type="journal article" date="2016" name="Gene">
        <title>PacBio SMRT assembly of a complex multi-replicon genome reveals chlorocatechol degradative operon in a region of genome plasticity.</title>
        <authorList>
            <person name="Ricker N."/>
            <person name="Shen S.Y."/>
            <person name="Goordial J."/>
            <person name="Jin S."/>
            <person name="Fulthorpe R.R."/>
        </authorList>
    </citation>
    <scope>NUCLEOTIDE SEQUENCE [LARGE SCALE GENOMIC DNA]</scope>
    <source>
        <strain evidence="1 2">OLGA172</strain>
    </source>
</reference>
<keyword evidence="2" id="KW-1185">Reference proteome</keyword>
<evidence type="ECO:0000313" key="2">
    <source>
        <dbReference type="Proteomes" id="UP000076852"/>
    </source>
</evidence>
<dbReference type="KEGG" id="buz:AYM40_32125"/>
<evidence type="ECO:0000313" key="1">
    <source>
        <dbReference type="EMBL" id="ANB76809.1"/>
    </source>
</evidence>
<organism evidence="1 2">
    <name type="scientific">Paraburkholderia phytofirmans OLGA172</name>
    <dbReference type="NCBI Taxonomy" id="1417228"/>
    <lineage>
        <taxon>Bacteria</taxon>
        <taxon>Pseudomonadati</taxon>
        <taxon>Pseudomonadota</taxon>
        <taxon>Betaproteobacteria</taxon>
        <taxon>Burkholderiales</taxon>
        <taxon>Burkholderiaceae</taxon>
        <taxon>Paraburkholderia</taxon>
    </lineage>
</organism>
<sequence length="379" mass="42603">MGSRRRRKISNSADADSLFVFDPQHQANGDATDENDLTETENKIVEPAVRYDAITGMLINLMFSMQKKAIEKLIDALPGSCRNFISKGHKLAALYRSLWEIHRDNNSGLSGRLEAMISVIENHGELLPDSVVALKSWLVLASDALLLKDINLGRAMSGSLQDILSRTRTLLENEALQSLLPEKYVEQFVYLLDQCSLASGLIAKLKNLPEGASFADYLQLFKSDQILRNIVPESLLELADFAEKIKTRIERLDKEVLGFLPVYPDQGGYSEKLEWLIEVLSSQRVQRELGPYLDSRWMALFRTPAALMHFFQTYPVEAGALEKLHWIAAQAAASNEARPFEGTLLEPVLLNLQRSLVDGKDVRPVIDMIMSRPCKIQFA</sequence>
<accession>A0A160FU98</accession>
<dbReference type="EMBL" id="CP014579">
    <property type="protein sequence ID" value="ANB76809.1"/>
    <property type="molecule type" value="Genomic_DNA"/>
</dbReference>
<gene>
    <name evidence="1" type="ORF">AYM40_32125</name>
</gene>
<name>A0A160FU98_9BURK</name>
<proteinExistence type="predicted"/>